<keyword evidence="9 11" id="KW-0862">Zinc</keyword>
<reference evidence="15" key="2">
    <citation type="journal article" date="2023" name="Infect Dis Poverty">
        <title>Chromosome-scale genome of the human blood fluke Schistosoma mekongi and its implications for public health.</title>
        <authorList>
            <person name="Zhou M."/>
            <person name="Xu L."/>
            <person name="Xu D."/>
            <person name="Chen W."/>
            <person name="Khan J."/>
            <person name="Hu Y."/>
            <person name="Huang H."/>
            <person name="Wei H."/>
            <person name="Zhang Y."/>
            <person name="Chusongsang P."/>
            <person name="Tanasarnprasert K."/>
            <person name="Hu X."/>
            <person name="Limpanont Y."/>
            <person name="Lv Z."/>
        </authorList>
    </citation>
    <scope>NUCLEOTIDE SEQUENCE</scope>
    <source>
        <strain evidence="15">LV_2022a</strain>
    </source>
</reference>
<feature type="region of interest" description="C4" evidence="11">
    <location>
        <begin position="158"/>
        <end position="188"/>
    </location>
</feature>
<evidence type="ECO:0000256" key="7">
    <source>
        <dbReference type="ARBA" id="ARBA00022801"/>
    </source>
</evidence>
<feature type="compositionally biased region" description="Polar residues" evidence="12">
    <location>
        <begin position="1144"/>
        <end position="1154"/>
    </location>
</feature>
<dbReference type="Pfam" id="PF04851">
    <property type="entry name" value="ResIII"/>
    <property type="match status" value="1"/>
</dbReference>
<keyword evidence="3" id="KW-0963">Cytoplasm</keyword>
<dbReference type="InterPro" id="IPR008271">
    <property type="entry name" value="Ser/Thr_kinase_AS"/>
</dbReference>
<keyword evidence="8" id="KW-0347">Helicase</keyword>
<keyword evidence="6 11" id="KW-0863">Zinc-finger</keyword>
<dbReference type="Pfam" id="PF13086">
    <property type="entry name" value="AAA_11"/>
    <property type="match status" value="1"/>
</dbReference>
<evidence type="ECO:0000256" key="4">
    <source>
        <dbReference type="ARBA" id="ARBA00022723"/>
    </source>
</evidence>
<evidence type="ECO:0000313" key="16">
    <source>
        <dbReference type="Proteomes" id="UP001292079"/>
    </source>
</evidence>
<comment type="subcellular location">
    <subcellularLocation>
        <location evidence="1">Cytoplasm</location>
    </subcellularLocation>
</comment>
<dbReference type="Pfam" id="PF00069">
    <property type="entry name" value="Pkinase"/>
    <property type="match status" value="1"/>
</dbReference>
<dbReference type="SUPFAM" id="SSF52540">
    <property type="entry name" value="P-loop containing nucleoside triphosphate hydrolases"/>
    <property type="match status" value="1"/>
</dbReference>
<feature type="region of interest" description="CC/SHH/C" evidence="11">
    <location>
        <begin position="112"/>
        <end position="140"/>
    </location>
</feature>
<dbReference type="GO" id="GO:0016787">
    <property type="term" value="F:hydrolase activity"/>
    <property type="evidence" value="ECO:0007669"/>
    <property type="project" value="UniProtKB-KW"/>
</dbReference>
<name>A0AAE1ZF01_SCHME</name>
<dbReference type="InterPro" id="IPR045055">
    <property type="entry name" value="DNA2/NAM7-like"/>
</dbReference>
<feature type="region of interest" description="C3H" evidence="11">
    <location>
        <begin position="98"/>
        <end position="130"/>
    </location>
</feature>
<dbReference type="GO" id="GO:0005737">
    <property type="term" value="C:cytoplasm"/>
    <property type="evidence" value="ECO:0007669"/>
    <property type="project" value="UniProtKB-SubCell"/>
</dbReference>
<dbReference type="PROSITE" id="PS50011">
    <property type="entry name" value="PROTEIN_KINASE_DOM"/>
    <property type="match status" value="1"/>
</dbReference>
<dbReference type="PANTHER" id="PTHR10887">
    <property type="entry name" value="DNA2/NAM7 HELICASE FAMILY"/>
    <property type="match status" value="1"/>
</dbReference>
<reference evidence="15" key="1">
    <citation type="submission" date="2022-04" db="EMBL/GenBank/DDBJ databases">
        <authorList>
            <person name="Xu L."/>
            <person name="Lv Z."/>
        </authorList>
    </citation>
    <scope>NUCLEOTIDE SEQUENCE</scope>
    <source>
        <strain evidence="15">LV_2022a</strain>
    </source>
</reference>
<dbReference type="GO" id="GO:0000184">
    <property type="term" value="P:nuclear-transcribed mRNA catabolic process, nonsense-mediated decay"/>
    <property type="evidence" value="ECO:0007669"/>
    <property type="project" value="InterPro"/>
</dbReference>
<dbReference type="GO" id="GO:0003723">
    <property type="term" value="F:RNA binding"/>
    <property type="evidence" value="ECO:0007669"/>
    <property type="project" value="InterPro"/>
</dbReference>
<feature type="compositionally biased region" description="Low complexity" evidence="12">
    <location>
        <begin position="1126"/>
        <end position="1137"/>
    </location>
</feature>
<comment type="similarity">
    <text evidence="2">Belongs to the DNA2/NAM7 helicase family.</text>
</comment>
<keyword evidence="10" id="KW-0067">ATP-binding</keyword>
<dbReference type="Gene3D" id="6.10.140.1240">
    <property type="match status" value="1"/>
</dbReference>
<dbReference type="Gene3D" id="2.40.30.230">
    <property type="match status" value="1"/>
</dbReference>
<dbReference type="InterPro" id="IPR027417">
    <property type="entry name" value="P-loop_NTPase"/>
</dbReference>
<sequence>MDSFDAYGPNSQALTFFDPEENDLIGGDTQGPDYDCADFTLPSQSQTQASQLDADKNCFSQQHDESNNINVLSQRVADIDFKDKDLGDHDTELPEHACAYCGIHDPACVVFCNTTKKWFCNGRGNTSGSHIINHLVRARAKEVTLHKDGPLKDTLLECYVCGSRNVFLLGFVPAKSESVVVLLCRNVCANANKDMYWDPAQWQPIIQGRQFLTWLVKVPIDEQQAKARQISAQQINRLEEMWKENPQAAVEDLEKPGADNEVNPVLLRYEHSQQYRDIFTPLVELEADYDKKIKESLKLENVSVRWETALNKRRVAYFRIPGANEGPELRIMHGDELIIRQFNSPNDCLIGVGHVVKVPDNFSDEVGLEMKQVIDTPLEPVTYKIEFKWKSTPFDRMRRAISIVTDEQHGLLPPYIFYRLLGQELDDMVLKCNLPKRYSAPDLPELNHSQVFAVKTVLQRPLSLIQGPPGTGKTVTSASIVYHLNQIHQKKVLVVAPSNTAVDQLCEKIDRTGLKVVRLCARSREALASPVSRLMLHIQAQNVKGHTELRKLQQLKDETGELSQDDDKRYRVLKRELERELLMAADVVCCTCVTAGDARLERLSFHSVLIDESTQATEPECLIPLMVGCRQVVLVGDHCQLGPVITCKKAASAGLTQSLFERFVLLGIRPIRLQVQYRMHPALSAFPSNVFYEGSLQNGVTAEDRCKKTDFPWPNPDRPMFFYCTSGQEEISGNGVSYLNRTEAATVEKIVTKMLKIGVHPNTIGVITPYEGQRAYLAHYLHYSGSLNAKLYQEIEIASVDAFQGREKDYIILSCVRANENQGIGFLNDPRRLNVALTRARYGLIVVGNPKALCKQPLWNQLLHFYRDQHLLVEGPLNNLSEYMLQFPRPKIPYTFKPGGHYLAQLSANPALLNSNQLSGQFNAHSGNQFNYLSHVSNSSQPCFDNSNGPTALVAAMAAAAAAAYFGGSGSNPRPNVPTLGIHGSSTLNQPGASHAAAYAVAAAAAAQHQSSHSYSGQTNGSSHGMHQLLNQSLFDQVGYIGPNRQYAEANASSNLPMPLSMLMPANRVSNSPNVANPFGSSAHFGNGKYSNNLGAAPSLGRPIQALGPLNMHTNFSQLNTGSTRAPGGPLPSSSAPRYLGNARRNTQASSQNAPIGASKSRQIDGPDNLTSIPMECRNPNDSNSGVGLLSQPGISEFSGTQGTTGLGNIGVFSSQSRHSGLSGLSQESTSLDFRLGQGASQMDNLLLSQDSTFQGATVPASKTSKRNSQRGINIFATGSEEHTNIILDSGLANATDLENIGVAQSAVRCASSGSPFGKRLASKHNSIAHGGSLYDLCGSAYPYNFTASLSSDSSNLNSSILDSCAIIPQFELDSCDGLPETYIRQLLTSVLEALVYMHDTLKMVHLDVKAENLLLRQPYPSADVFFTDFGLATILTEGKQHRELAGTPDYVAPEIINYDPITFATDMWSVGVLTYYLLTGVSPFLSDDKYITMQNITHGTITYPDTLFKHRSSNSIDFIQRLLQRSPTQRMSAKECLSHPWLQPTNQPIIVGPKITYQSQSTLQNNTNHINDKLNYAIELFHVDPIIEMVGECLSCMPLTYFTTQSPVYMFSYVNTVYQTNIVKIISLASYNNYLSPVKPISTHFTQSSIATTNNHSLTEQSFGKTFKTLFTGHFNALNILFTLSRIYVTNWNSSGEDNDVDNNNNIDSYHLMSKHSIDETIKHEGSFDWLTNNSSSLMDYLCNSTAVKYDRFKDFKTSDNFISVSTFLSKYVQEYQLTAMFHDLNYHKLLHCNYYYLNRNNATNIFGSSIISNTSFANCFLLSNKIQQQQKFNEEKINRSLIDKDCEEMKEDLVKVSKYTTDILVPRMNEFLSKTVNPYISTICIDLNSSISSEKHKILNPSENKYKQNYTRDYLSYDFSIKQQLQPTSSSSIRTTASTTTAATTTITNSNNNNSQQKHHLWKRPTVVVVTVNLGI</sequence>
<proteinExistence type="inferred from homology"/>
<evidence type="ECO:0000256" key="1">
    <source>
        <dbReference type="ARBA" id="ARBA00004496"/>
    </source>
</evidence>
<dbReference type="EMBL" id="JALJAT010000002">
    <property type="protein sequence ID" value="KAK4472513.1"/>
    <property type="molecule type" value="Genomic_DNA"/>
</dbReference>
<dbReference type="CDD" id="cd18808">
    <property type="entry name" value="SF1_C_Upf1"/>
    <property type="match status" value="1"/>
</dbReference>
<dbReference type="Pfam" id="PF13087">
    <property type="entry name" value="AAA_12"/>
    <property type="match status" value="1"/>
</dbReference>
<dbReference type="Pfam" id="PF09416">
    <property type="entry name" value="UPF1_Zn_bind"/>
    <property type="match status" value="1"/>
</dbReference>
<evidence type="ECO:0000313" key="15">
    <source>
        <dbReference type="EMBL" id="KAK4472513.1"/>
    </source>
</evidence>
<gene>
    <name evidence="15" type="ORF">MN116_002682</name>
</gene>
<dbReference type="GO" id="GO:0004672">
    <property type="term" value="F:protein kinase activity"/>
    <property type="evidence" value="ECO:0007669"/>
    <property type="project" value="InterPro"/>
</dbReference>
<dbReference type="GO" id="GO:0008270">
    <property type="term" value="F:zinc ion binding"/>
    <property type="evidence" value="ECO:0007669"/>
    <property type="project" value="UniProtKB-UniRule"/>
</dbReference>
<dbReference type="InterPro" id="IPR011009">
    <property type="entry name" value="Kinase-like_dom_sf"/>
</dbReference>
<dbReference type="InterPro" id="IPR041677">
    <property type="entry name" value="DNA2/NAM7_AAA_11"/>
</dbReference>
<dbReference type="Pfam" id="PF18141">
    <property type="entry name" value="UPF1_1B_dom"/>
    <property type="match status" value="1"/>
</dbReference>
<evidence type="ECO:0000256" key="2">
    <source>
        <dbReference type="ARBA" id="ARBA00007913"/>
    </source>
</evidence>
<dbReference type="SUPFAM" id="SSF56112">
    <property type="entry name" value="Protein kinase-like (PK-like)"/>
    <property type="match status" value="1"/>
</dbReference>
<dbReference type="CDD" id="cd21407">
    <property type="entry name" value="1B_UPF1-like"/>
    <property type="match status" value="1"/>
</dbReference>
<dbReference type="GO" id="GO:0003677">
    <property type="term" value="F:DNA binding"/>
    <property type="evidence" value="ECO:0007669"/>
    <property type="project" value="InterPro"/>
</dbReference>
<dbReference type="InterPro" id="IPR047187">
    <property type="entry name" value="SF1_C_Upf1"/>
</dbReference>
<dbReference type="Proteomes" id="UP001292079">
    <property type="component" value="Unassembled WGS sequence"/>
</dbReference>
<evidence type="ECO:0000259" key="13">
    <source>
        <dbReference type="PROSITE" id="PS50011"/>
    </source>
</evidence>
<evidence type="ECO:0000256" key="12">
    <source>
        <dbReference type="SAM" id="MobiDB-lite"/>
    </source>
</evidence>
<organism evidence="15 16">
    <name type="scientific">Schistosoma mekongi</name>
    <name type="common">Parasitic worm</name>
    <dbReference type="NCBI Taxonomy" id="38744"/>
    <lineage>
        <taxon>Eukaryota</taxon>
        <taxon>Metazoa</taxon>
        <taxon>Spiralia</taxon>
        <taxon>Lophotrochozoa</taxon>
        <taxon>Platyhelminthes</taxon>
        <taxon>Trematoda</taxon>
        <taxon>Digenea</taxon>
        <taxon>Strigeidida</taxon>
        <taxon>Schistosomatoidea</taxon>
        <taxon>Schistosomatidae</taxon>
        <taxon>Schistosoma</taxon>
    </lineage>
</organism>
<keyword evidence="7" id="KW-0378">Hydrolase</keyword>
<evidence type="ECO:0000256" key="8">
    <source>
        <dbReference type="ARBA" id="ARBA00022806"/>
    </source>
</evidence>
<evidence type="ECO:0008006" key="17">
    <source>
        <dbReference type="Google" id="ProtNLM"/>
    </source>
</evidence>
<dbReference type="FunFam" id="3.40.50.300:FF:000097">
    <property type="entry name" value="Regulator of nonsense transcripts 1"/>
    <property type="match status" value="1"/>
</dbReference>
<evidence type="ECO:0000259" key="14">
    <source>
        <dbReference type="PROSITE" id="PS51997"/>
    </source>
</evidence>
<dbReference type="InterPro" id="IPR000719">
    <property type="entry name" value="Prot_kinase_dom"/>
</dbReference>
<dbReference type="InterPro" id="IPR018999">
    <property type="entry name" value="UPF1_CH/ZBD"/>
</dbReference>
<evidence type="ECO:0000256" key="10">
    <source>
        <dbReference type="ARBA" id="ARBA00022840"/>
    </source>
</evidence>
<dbReference type="Gene3D" id="3.40.50.300">
    <property type="entry name" value="P-loop containing nucleotide triphosphate hydrolases"/>
    <property type="match status" value="2"/>
</dbReference>
<protein>
    <recommendedName>
        <fullName evidence="17">Regulator of nonsense transcripts 1</fullName>
    </recommendedName>
</protein>
<feature type="compositionally biased region" description="Polar residues" evidence="12">
    <location>
        <begin position="1115"/>
        <end position="1124"/>
    </location>
</feature>
<evidence type="ECO:0000256" key="11">
    <source>
        <dbReference type="PROSITE-ProRule" id="PRU01341"/>
    </source>
</evidence>
<evidence type="ECO:0000256" key="3">
    <source>
        <dbReference type="ARBA" id="ARBA00022490"/>
    </source>
</evidence>
<comment type="caution">
    <text evidence="15">The sequence shown here is derived from an EMBL/GenBank/DDBJ whole genome shotgun (WGS) entry which is preliminary data.</text>
</comment>
<dbReference type="PROSITE" id="PS00108">
    <property type="entry name" value="PROTEIN_KINASE_ST"/>
    <property type="match status" value="1"/>
</dbReference>
<dbReference type="CDD" id="cd21400">
    <property type="entry name" value="ZBD_UPF1-like"/>
    <property type="match status" value="1"/>
</dbReference>
<evidence type="ECO:0000256" key="6">
    <source>
        <dbReference type="ARBA" id="ARBA00022771"/>
    </source>
</evidence>
<dbReference type="PROSITE" id="PS51997">
    <property type="entry name" value="UPF1_CH_RICH"/>
    <property type="match status" value="1"/>
</dbReference>
<dbReference type="GO" id="GO:0005524">
    <property type="term" value="F:ATP binding"/>
    <property type="evidence" value="ECO:0007669"/>
    <property type="project" value="UniProtKB-KW"/>
</dbReference>
<dbReference type="InterPro" id="IPR006935">
    <property type="entry name" value="Helicase/UvrB_N"/>
</dbReference>
<feature type="region of interest" description="Disordered" evidence="12">
    <location>
        <begin position="1115"/>
        <end position="1193"/>
    </location>
</feature>
<keyword evidence="16" id="KW-1185">Reference proteome</keyword>
<evidence type="ECO:0000256" key="5">
    <source>
        <dbReference type="ARBA" id="ARBA00022741"/>
    </source>
</evidence>
<dbReference type="InterPro" id="IPR040812">
    <property type="entry name" value="UPF1_1B_dom"/>
</dbReference>
<accession>A0AAE1ZF01</accession>
<dbReference type="CDD" id="cd18039">
    <property type="entry name" value="DEXXQc_UPF1"/>
    <property type="match status" value="1"/>
</dbReference>
<dbReference type="SMART" id="SM00220">
    <property type="entry name" value="S_TKc"/>
    <property type="match status" value="1"/>
</dbReference>
<keyword evidence="5" id="KW-0547">Nucleotide-binding</keyword>
<dbReference type="InterPro" id="IPR041679">
    <property type="entry name" value="DNA2/NAM7-like_C"/>
</dbReference>
<dbReference type="GO" id="GO:0003724">
    <property type="term" value="F:RNA helicase activity"/>
    <property type="evidence" value="ECO:0007669"/>
    <property type="project" value="InterPro"/>
</dbReference>
<feature type="domain" description="Upf1" evidence="14">
    <location>
        <begin position="90"/>
        <end position="245"/>
    </location>
</feature>
<feature type="domain" description="Protein kinase" evidence="13">
    <location>
        <begin position="1230"/>
        <end position="1543"/>
    </location>
</feature>
<dbReference type="Gene3D" id="1.10.510.10">
    <property type="entry name" value="Transferase(Phosphotransferase) domain 1"/>
    <property type="match status" value="1"/>
</dbReference>
<keyword evidence="4 11" id="KW-0479">Metal-binding</keyword>
<dbReference type="PANTHER" id="PTHR10887:SF364">
    <property type="entry name" value="REGULATOR OF NONSENSE TRANSCRIPTS 1"/>
    <property type="match status" value="1"/>
</dbReference>
<evidence type="ECO:0000256" key="9">
    <source>
        <dbReference type="ARBA" id="ARBA00022833"/>
    </source>
</evidence>